<feature type="region of interest" description="Disordered" evidence="2">
    <location>
        <begin position="1"/>
        <end position="24"/>
    </location>
</feature>
<name>A0ABU9R4B5_9BURK</name>
<dbReference type="InterPro" id="IPR025048">
    <property type="entry name" value="DUF3987"/>
</dbReference>
<dbReference type="Proteomes" id="UP001481677">
    <property type="component" value="Unassembled WGS sequence"/>
</dbReference>
<protein>
    <submittedName>
        <fullName evidence="3">YfjI family protein</fullName>
    </submittedName>
</protein>
<proteinExistence type="predicted"/>
<accession>A0ABU9R4B5</accession>
<keyword evidence="1" id="KW-0175">Coiled coil</keyword>
<evidence type="ECO:0000313" key="3">
    <source>
        <dbReference type="EMBL" id="MEM5341608.1"/>
    </source>
</evidence>
<dbReference type="RefSeq" id="WP_342959084.1">
    <property type="nucleotide sequence ID" value="NZ_JAZHFZ010000022.1"/>
</dbReference>
<feature type="coiled-coil region" evidence="1">
    <location>
        <begin position="137"/>
        <end position="164"/>
    </location>
</feature>
<keyword evidence="4" id="KW-1185">Reference proteome</keyword>
<gene>
    <name evidence="3" type="ORF">V4C56_18540</name>
</gene>
<evidence type="ECO:0000256" key="1">
    <source>
        <dbReference type="SAM" id="Coils"/>
    </source>
</evidence>
<evidence type="ECO:0000256" key="2">
    <source>
        <dbReference type="SAM" id="MobiDB-lite"/>
    </source>
</evidence>
<evidence type="ECO:0000313" key="4">
    <source>
        <dbReference type="Proteomes" id="UP001481677"/>
    </source>
</evidence>
<reference evidence="3 4" key="1">
    <citation type="submission" date="2024-01" db="EMBL/GenBank/DDBJ databases">
        <title>The diversity of rhizobia nodulating Mimosa spp. in eleven states of Brazil covering several biomes is determined by host plant, location, and edaphic factors.</title>
        <authorList>
            <person name="Rouws L."/>
            <person name="Barauna A."/>
            <person name="Beukes C."/>
            <person name="De Faria S.M."/>
            <person name="Gross E."/>
            <person name="Dos Reis Junior F.B."/>
            <person name="Simon M."/>
            <person name="Maluk M."/>
            <person name="Odee D.W."/>
            <person name="Kenicer G."/>
            <person name="Young J.P.W."/>
            <person name="Reis V.M."/>
            <person name="Zilli J."/>
            <person name="James E.K."/>
        </authorList>
    </citation>
    <scope>NUCLEOTIDE SEQUENCE [LARGE SCALE GENOMIC DNA]</scope>
    <source>
        <strain evidence="3 4">JPY530</strain>
    </source>
</reference>
<dbReference type="EMBL" id="JAZHGA010000012">
    <property type="protein sequence ID" value="MEM5341608.1"/>
    <property type="molecule type" value="Genomic_DNA"/>
</dbReference>
<sequence>MNTVLDQRSAPEVNDRRAAEGTDTEAWPVPMPLVACVTPEPYPVDALPCAIRAAVEEVQQFTQAPVALVASSALAAVSLAIQSRVDVQRAAKLTGPVGLYLLTVADSGERKSTCEGFFTTAIRAWQAQQAESAKPLLMEHRAALDAWESKRAGLKEKIRQLAKNGKSTAVHDDALLELERSKPQPPRIPKLIYADATPEALKWGLSAQWPSAAVLSSEAGVVLGSHGMGKDSLMRNLSTLNQLWDGTPIYTERRTSESFTVNGARLTVALQVQEATLLSFFERSGGLARGSGFLARFLVAWPESTQGFRPFVEAPELWPHVASFNKRIEEILDQPVAITDDGALSPALLQLAPGAKTAWITLHDAIERELRSGGELYDVRDIASKAADNAARLATLLHAFESGTDSAVAVEAVESASRIVAWHLNEARRFFGELALPPEVTNAARLDTWLLRHCRSERSCTVSTRTIQQYGPVGLRDKATIDATVRELIDLGRARLVQDGRRRSISVNPALLAVEPQS</sequence>
<dbReference type="Pfam" id="PF13148">
    <property type="entry name" value="DUF3987"/>
    <property type="match status" value="1"/>
</dbReference>
<comment type="caution">
    <text evidence="3">The sequence shown here is derived from an EMBL/GenBank/DDBJ whole genome shotgun (WGS) entry which is preliminary data.</text>
</comment>
<organism evidence="3 4">
    <name type="scientific">Paraburkholderia azotifigens</name>
    <dbReference type="NCBI Taxonomy" id="2057004"/>
    <lineage>
        <taxon>Bacteria</taxon>
        <taxon>Pseudomonadati</taxon>
        <taxon>Pseudomonadota</taxon>
        <taxon>Betaproteobacteria</taxon>
        <taxon>Burkholderiales</taxon>
        <taxon>Burkholderiaceae</taxon>
        <taxon>Paraburkholderia</taxon>
    </lineage>
</organism>